<feature type="transmembrane region" description="Helical" evidence="14">
    <location>
        <begin position="110"/>
        <end position="135"/>
    </location>
</feature>
<dbReference type="CDD" id="cd16702">
    <property type="entry name" value="RING_CH-C4HC3_MARCH6"/>
    <property type="match status" value="1"/>
</dbReference>
<dbReference type="EC" id="2.3.2.27" evidence="4"/>
<keyword evidence="12 14" id="KW-0472">Membrane</keyword>
<evidence type="ECO:0000259" key="15">
    <source>
        <dbReference type="PROSITE" id="PS51292"/>
    </source>
</evidence>
<organism evidence="16">
    <name type="scientific">Palpitomonas bilix</name>
    <dbReference type="NCBI Taxonomy" id="652834"/>
    <lineage>
        <taxon>Eukaryota</taxon>
        <taxon>Eukaryota incertae sedis</taxon>
    </lineage>
</organism>
<evidence type="ECO:0000256" key="6">
    <source>
        <dbReference type="ARBA" id="ARBA00022692"/>
    </source>
</evidence>
<dbReference type="GO" id="GO:0008270">
    <property type="term" value="F:zinc ion binding"/>
    <property type="evidence" value="ECO:0007669"/>
    <property type="project" value="UniProtKB-KW"/>
</dbReference>
<feature type="transmembrane region" description="Helical" evidence="14">
    <location>
        <begin position="364"/>
        <end position="389"/>
    </location>
</feature>
<dbReference type="InterPro" id="IPR013083">
    <property type="entry name" value="Znf_RING/FYVE/PHD"/>
</dbReference>
<feature type="transmembrane region" description="Helical" evidence="14">
    <location>
        <begin position="661"/>
        <end position="681"/>
    </location>
</feature>
<dbReference type="GO" id="GO:0005789">
    <property type="term" value="C:endoplasmic reticulum membrane"/>
    <property type="evidence" value="ECO:0007669"/>
    <property type="project" value="TreeGrafter"/>
</dbReference>
<proteinExistence type="predicted"/>
<dbReference type="SMART" id="SM00744">
    <property type="entry name" value="RINGv"/>
    <property type="match status" value="1"/>
</dbReference>
<feature type="transmembrane region" description="Helical" evidence="14">
    <location>
        <begin position="846"/>
        <end position="864"/>
    </location>
</feature>
<dbReference type="SUPFAM" id="SSF57850">
    <property type="entry name" value="RING/U-box"/>
    <property type="match status" value="1"/>
</dbReference>
<evidence type="ECO:0000256" key="12">
    <source>
        <dbReference type="ARBA" id="ARBA00023136"/>
    </source>
</evidence>
<feature type="compositionally biased region" description="Acidic residues" evidence="13">
    <location>
        <begin position="232"/>
        <end position="243"/>
    </location>
</feature>
<comment type="subcellular location">
    <subcellularLocation>
        <location evidence="2">Membrane</location>
        <topology evidence="2">Multi-pass membrane protein</topology>
    </subcellularLocation>
</comment>
<dbReference type="PANTHER" id="PTHR13145:SF0">
    <property type="entry name" value="E3 UBIQUITIN-PROTEIN LIGASE MARCHF6"/>
    <property type="match status" value="1"/>
</dbReference>
<feature type="transmembrane region" description="Helical" evidence="14">
    <location>
        <begin position="1026"/>
        <end position="1048"/>
    </location>
</feature>
<dbReference type="Pfam" id="PF12906">
    <property type="entry name" value="RINGv"/>
    <property type="match status" value="1"/>
</dbReference>
<feature type="transmembrane region" description="Helical" evidence="14">
    <location>
        <begin position="560"/>
        <end position="589"/>
    </location>
</feature>
<accession>A0A7S3DBM5</accession>
<evidence type="ECO:0000256" key="14">
    <source>
        <dbReference type="SAM" id="Phobius"/>
    </source>
</evidence>
<dbReference type="InterPro" id="IPR011016">
    <property type="entry name" value="Znf_RING-CH"/>
</dbReference>
<feature type="region of interest" description="Disordered" evidence="13">
    <location>
        <begin position="218"/>
        <end position="285"/>
    </location>
</feature>
<evidence type="ECO:0000313" key="16">
    <source>
        <dbReference type="EMBL" id="CAE0252712.1"/>
    </source>
</evidence>
<evidence type="ECO:0000256" key="8">
    <source>
        <dbReference type="ARBA" id="ARBA00022771"/>
    </source>
</evidence>
<evidence type="ECO:0000256" key="5">
    <source>
        <dbReference type="ARBA" id="ARBA00022679"/>
    </source>
</evidence>
<feature type="compositionally biased region" description="Basic and acidic residues" evidence="13">
    <location>
        <begin position="218"/>
        <end position="231"/>
    </location>
</feature>
<feature type="domain" description="RING-CH-type" evidence="15">
    <location>
        <begin position="17"/>
        <end position="79"/>
    </location>
</feature>
<dbReference type="AlphaFoldDB" id="A0A7S3DBM5"/>
<keyword evidence="10" id="KW-0862">Zinc</keyword>
<feature type="transmembrane region" description="Helical" evidence="14">
    <location>
        <begin position="983"/>
        <end position="1006"/>
    </location>
</feature>
<keyword evidence="7" id="KW-0479">Metal-binding</keyword>
<comment type="catalytic activity">
    <reaction evidence="1">
        <text>S-ubiquitinyl-[E2 ubiquitin-conjugating enzyme]-L-cysteine + [acceptor protein]-L-lysine = [E2 ubiquitin-conjugating enzyme]-L-cysteine + N(6)-ubiquitinyl-[acceptor protein]-L-lysine.</text>
        <dbReference type="EC" id="2.3.2.27"/>
    </reaction>
</comment>
<keyword evidence="5" id="KW-0808">Transferase</keyword>
<dbReference type="Gene3D" id="3.30.40.10">
    <property type="entry name" value="Zinc/RING finger domain, C3HC4 (zinc finger)"/>
    <property type="match status" value="1"/>
</dbReference>
<keyword evidence="11 14" id="KW-1133">Transmembrane helix</keyword>
<feature type="transmembrane region" description="Helical" evidence="14">
    <location>
        <begin position="493"/>
        <end position="513"/>
    </location>
</feature>
<evidence type="ECO:0000256" key="2">
    <source>
        <dbReference type="ARBA" id="ARBA00004141"/>
    </source>
</evidence>
<feature type="transmembrane region" description="Helical" evidence="14">
    <location>
        <begin position="450"/>
        <end position="473"/>
    </location>
</feature>
<evidence type="ECO:0000256" key="4">
    <source>
        <dbReference type="ARBA" id="ARBA00012483"/>
    </source>
</evidence>
<feature type="transmembrane region" description="Helical" evidence="14">
    <location>
        <begin position="876"/>
        <end position="895"/>
    </location>
</feature>
<feature type="transmembrane region" description="Helical" evidence="14">
    <location>
        <begin position="409"/>
        <end position="429"/>
    </location>
</feature>
<feature type="transmembrane region" description="Helical" evidence="14">
    <location>
        <begin position="915"/>
        <end position="933"/>
    </location>
</feature>
<protein>
    <recommendedName>
        <fullName evidence="4">RING-type E3 ubiquitin transferase</fullName>
        <ecNumber evidence="4">2.3.2.27</ecNumber>
    </recommendedName>
</protein>
<keyword evidence="9" id="KW-0833">Ubl conjugation pathway</keyword>
<keyword evidence="6 14" id="KW-0812">Transmembrane</keyword>
<reference evidence="16" key="1">
    <citation type="submission" date="2021-01" db="EMBL/GenBank/DDBJ databases">
        <authorList>
            <person name="Corre E."/>
            <person name="Pelletier E."/>
            <person name="Niang G."/>
            <person name="Scheremetjew M."/>
            <person name="Finn R."/>
            <person name="Kale V."/>
            <person name="Holt S."/>
            <person name="Cochrane G."/>
            <person name="Meng A."/>
            <person name="Brown T."/>
            <person name="Cohen L."/>
        </authorList>
    </citation>
    <scope>NUCLEOTIDE SEQUENCE</scope>
    <source>
        <strain evidence="16">NIES-2562</strain>
    </source>
</reference>
<feature type="transmembrane region" description="Helical" evidence="14">
    <location>
        <begin position="155"/>
        <end position="178"/>
    </location>
</feature>
<evidence type="ECO:0000256" key="3">
    <source>
        <dbReference type="ARBA" id="ARBA00004906"/>
    </source>
</evidence>
<evidence type="ECO:0000256" key="11">
    <source>
        <dbReference type="ARBA" id="ARBA00022989"/>
    </source>
</evidence>
<dbReference type="GO" id="GO:0036503">
    <property type="term" value="P:ERAD pathway"/>
    <property type="evidence" value="ECO:0007669"/>
    <property type="project" value="TreeGrafter"/>
</dbReference>
<dbReference type="GO" id="GO:0061630">
    <property type="term" value="F:ubiquitin protein ligase activity"/>
    <property type="evidence" value="ECO:0007669"/>
    <property type="project" value="UniProtKB-EC"/>
</dbReference>
<evidence type="ECO:0000256" key="13">
    <source>
        <dbReference type="SAM" id="MobiDB-lite"/>
    </source>
</evidence>
<dbReference type="EMBL" id="HBIB01022857">
    <property type="protein sequence ID" value="CAE0252712.1"/>
    <property type="molecule type" value="Transcribed_RNA"/>
</dbReference>
<dbReference type="PROSITE" id="PS51292">
    <property type="entry name" value="ZF_RING_CH"/>
    <property type="match status" value="1"/>
</dbReference>
<name>A0A7S3DBM5_9EUKA</name>
<evidence type="ECO:0000256" key="9">
    <source>
        <dbReference type="ARBA" id="ARBA00022786"/>
    </source>
</evidence>
<gene>
    <name evidence="16" type="ORF">PBIL07802_LOCUS14941</name>
</gene>
<feature type="transmembrane region" description="Helical" evidence="14">
    <location>
        <begin position="799"/>
        <end position="826"/>
    </location>
</feature>
<feature type="compositionally biased region" description="Basic and acidic residues" evidence="13">
    <location>
        <begin position="244"/>
        <end position="253"/>
    </location>
</feature>
<sequence length="1075" mass="120966">MASLQQEETLPSPEEEEGQEEELFCRICRLGPDEVQEPLYHPCLCKGSIRFVHDNCLQQWLQHSKKQKCEVCGHRFNFTHVYNEEVPDGLSWNVFLAGVGERAAKALAAALKLCIAGALWAFVVPYAALFCFKYLTSPNGEHMDLSFSRPPLDIIVDSFHGLLLTIAMSGLLLSFVFINEYLSQLNWYDVALMLTRREKRKKEKTVLMEVGILVEDDGGRRGTELEPRHFDSDEDDSDVDSNEGDARPQRDEVQPPLRRRNVAEDRLGQNPLAPFGDGLAHRGPARHFPQRHLEEEEREHENEDMGMAIAPDGGFGNMLGDENEVHEDEGFGNDAQFPAEPPVEGFDVVKLLKLDYPLREIPKYIGIILIAIVGMSLLEIFVPFSLGRVGCVLLEALLPFEFTLRDKTVVVFTVGISIVLAIVGVADHFTTKLLADVPDRARSPVEVVSATLKVIVFTLIEVLFFPTSAGFAIDYMLILSVGDLLGPGGRSVVQATALGNIVVHYLLGISFMMHVSSTVSLIKELVNPWVLSFIRDPNEPNFEPIYEVIEEHVITQIKRVVYCVGFYGGWAASIFFFPLLLFSGIMMLFGCGDIVFAPPPIAGTVGNFPRRGSIFGFTPAELNVSLYCPTPTLMDSLVLDAHGQRAYETSLTRSMNEIQHMMQLFLFLFTSYFVFSTHSSLKSVGKSVLKWWTLNVGRRFLVSGYILPPEKQDLDAAISMKFVAMGQPHKPQIDVDFVLTAHCRRHNVPYHMQIDKMIDTEKLNANGVRHSIWGFLLFQDLKQLKYRLRPTSYVKRATLFYALTWVVFVLAVCGLVICAFTTSYVLRKMLNSPRSTLAFELWEGGSIFIGTLAMVVPSVRWIMFSRNSDVVRAAILPVKVFVISVLWFVGLSWVTGQVLEHVVVLPLREFRFKNAAVIPVPSFIWGCFLNQVFAKICVELNYIALQNENAFFQSTVGQYIVAYGDRIRLLMTREISTFVARDVIVNIILPPALALGAFLLLPYYIVYGVVQVLVPSIEKETLRTTVIMMFPLIIGMLALAAILALIHWTYKYLHDAIRDDHYRVGAIVNNHVEET</sequence>
<evidence type="ECO:0000256" key="7">
    <source>
        <dbReference type="ARBA" id="ARBA00022723"/>
    </source>
</evidence>
<dbReference type="PANTHER" id="PTHR13145">
    <property type="entry name" value="SSM4 PROTEIN"/>
    <property type="match status" value="1"/>
</dbReference>
<comment type="pathway">
    <text evidence="3">Protein modification; protein ubiquitination.</text>
</comment>
<evidence type="ECO:0000256" key="1">
    <source>
        <dbReference type="ARBA" id="ARBA00000900"/>
    </source>
</evidence>
<keyword evidence="8" id="KW-0863">Zinc-finger</keyword>
<evidence type="ECO:0000256" key="10">
    <source>
        <dbReference type="ARBA" id="ARBA00022833"/>
    </source>
</evidence>